<feature type="compositionally biased region" description="Low complexity" evidence="1">
    <location>
        <begin position="525"/>
        <end position="534"/>
    </location>
</feature>
<accession>A0A199V0I0</accession>
<proteinExistence type="predicted"/>
<feature type="compositionally biased region" description="Acidic residues" evidence="1">
    <location>
        <begin position="1"/>
        <end position="13"/>
    </location>
</feature>
<keyword evidence="2" id="KW-0812">Transmembrane</keyword>
<feature type="region of interest" description="Disordered" evidence="1">
    <location>
        <begin position="1"/>
        <end position="48"/>
    </location>
</feature>
<dbReference type="Gene3D" id="3.40.50.1820">
    <property type="entry name" value="alpha/beta hydrolase"/>
    <property type="match status" value="1"/>
</dbReference>
<dbReference type="InterPro" id="IPR005592">
    <property type="entry name" value="Mono/diacylglycerol_lipase_N"/>
</dbReference>
<evidence type="ECO:0000256" key="1">
    <source>
        <dbReference type="SAM" id="MobiDB-lite"/>
    </source>
</evidence>
<keyword evidence="2" id="KW-1133">Transmembrane helix</keyword>
<evidence type="ECO:0000259" key="4">
    <source>
        <dbReference type="Pfam" id="PF03893"/>
    </source>
</evidence>
<name>A0A199V0I0_ANACO</name>
<keyword evidence="2" id="KW-0472">Membrane</keyword>
<organism evidence="5 6">
    <name type="scientific">Ananas comosus</name>
    <name type="common">Pineapple</name>
    <name type="synonym">Ananas ananas</name>
    <dbReference type="NCBI Taxonomy" id="4615"/>
    <lineage>
        <taxon>Eukaryota</taxon>
        <taxon>Viridiplantae</taxon>
        <taxon>Streptophyta</taxon>
        <taxon>Embryophyta</taxon>
        <taxon>Tracheophyta</taxon>
        <taxon>Spermatophyta</taxon>
        <taxon>Magnoliopsida</taxon>
        <taxon>Liliopsida</taxon>
        <taxon>Poales</taxon>
        <taxon>Bromeliaceae</taxon>
        <taxon>Bromelioideae</taxon>
        <taxon>Ananas</taxon>
    </lineage>
</organism>
<feature type="domain" description="Mono-/di-acylglycerol lipase N-terminal" evidence="4">
    <location>
        <begin position="132"/>
        <end position="175"/>
    </location>
</feature>
<dbReference type="PANTHER" id="PTHR46023">
    <property type="entry name" value="LIPASE CLASS 3 PROTEIN-LIKE"/>
    <property type="match status" value="1"/>
</dbReference>
<feature type="non-terminal residue" evidence="5">
    <location>
        <position position="661"/>
    </location>
</feature>
<evidence type="ECO:0000259" key="3">
    <source>
        <dbReference type="Pfam" id="PF01764"/>
    </source>
</evidence>
<dbReference type="GO" id="GO:0016042">
    <property type="term" value="P:lipid catabolic process"/>
    <property type="evidence" value="ECO:0007669"/>
    <property type="project" value="InterPro"/>
</dbReference>
<feature type="domain" description="Fungal lipase-type" evidence="3">
    <location>
        <begin position="256"/>
        <end position="387"/>
    </location>
</feature>
<dbReference type="EMBL" id="LSRQ01003932">
    <property type="protein sequence ID" value="OAY70391.1"/>
    <property type="molecule type" value="Genomic_DNA"/>
</dbReference>
<dbReference type="Proteomes" id="UP000092600">
    <property type="component" value="Unassembled WGS sequence"/>
</dbReference>
<sequence length="661" mass="72493">NNDRDEDDDDDGGDISNYPLQLPSILPSTPPAPETLAKRSRSPSPRVSLGGAMAAAAMATAAGTAVLLYLVLSGRLSPAAAAAAAAVVEDGEERGLLRGGDSAAAEEEEEEKKKKKKKGARKGRGRWPDKPPATWGEAAAIAARTVRFTYSETLGKWPLGEIAFGIKYYMKQQGSLQHEYAGSNCVQLKGQEILTELINLLRYLRLCMFFSKKPFQVFLEFGGYNQDDVLIQKSKARLLKPAFTVVCDKSSKCFLLLIRGAISVKDRLTAATGAEVPFHHIVLREGRINNLVLGYAHCGMVAAARWIAKHAIPSLSKAVQQFPDYKIKIIGHSMGAGIAAILTYILRENEKFSSCTSACMTWELAESGKDFITTLVNKNDLVPSFSKVSAENLRFQVMASSWLSDLREQIKRTRFLNIVNSYVCFMRSHLPFPSNPRSKVVDADMLRALSSSSESATNRSGDATRSTNGHSTLSCWSCIGARRRPVSSARNPNPVQDCVFESIMTSQTNTGTRKVENAGYEPVVAESASGSSSASDDEEKHPEDKAPASLKEIAEEEAALLKEAELNKQEARQLYPPGRIMHMVVLPSSDSNPGEDANGDEFVGIYETPRELYGKIRLARSMIREHYMPRYIKTMELLIEKLGKDESESPLLQKAIGIAMQ</sequence>
<comment type="caution">
    <text evidence="5">The sequence shown here is derived from an EMBL/GenBank/DDBJ whole genome shotgun (WGS) entry which is preliminary data.</text>
</comment>
<dbReference type="InterPro" id="IPR029058">
    <property type="entry name" value="AB_hydrolase_fold"/>
</dbReference>
<evidence type="ECO:0000256" key="2">
    <source>
        <dbReference type="SAM" id="Phobius"/>
    </source>
</evidence>
<feature type="region of interest" description="Disordered" evidence="1">
    <location>
        <begin position="524"/>
        <end position="547"/>
    </location>
</feature>
<dbReference type="InterPro" id="IPR002921">
    <property type="entry name" value="Fungal_lipase-type"/>
</dbReference>
<feature type="non-terminal residue" evidence="5">
    <location>
        <position position="1"/>
    </location>
</feature>
<dbReference type="PANTHER" id="PTHR46023:SF1">
    <property type="entry name" value="OS12G0554500 PROTEIN"/>
    <property type="match status" value="1"/>
</dbReference>
<evidence type="ECO:0000313" key="6">
    <source>
        <dbReference type="Proteomes" id="UP000092600"/>
    </source>
</evidence>
<dbReference type="AlphaFoldDB" id="A0A199V0I0"/>
<dbReference type="CDD" id="cd00519">
    <property type="entry name" value="Lipase_3"/>
    <property type="match status" value="1"/>
</dbReference>
<dbReference type="Pfam" id="PF01764">
    <property type="entry name" value="Lipase_3"/>
    <property type="match status" value="1"/>
</dbReference>
<feature type="region of interest" description="Disordered" evidence="1">
    <location>
        <begin position="92"/>
        <end position="133"/>
    </location>
</feature>
<protein>
    <submittedName>
        <fullName evidence="5">Sn1-specific diacylglycerol lipase alpha</fullName>
    </submittedName>
</protein>
<dbReference type="SUPFAM" id="SSF53474">
    <property type="entry name" value="alpha/beta-Hydrolases"/>
    <property type="match status" value="1"/>
</dbReference>
<feature type="region of interest" description="Disordered" evidence="1">
    <location>
        <begin position="451"/>
        <end position="471"/>
    </location>
</feature>
<gene>
    <name evidence="5" type="ORF">ACMD2_03753</name>
</gene>
<feature type="compositionally biased region" description="Basic residues" evidence="1">
    <location>
        <begin position="113"/>
        <end position="125"/>
    </location>
</feature>
<reference evidence="5 6" key="1">
    <citation type="journal article" date="2016" name="DNA Res.">
        <title>The draft genome of MD-2 pineapple using hybrid error correction of long reads.</title>
        <authorList>
            <person name="Redwan R.M."/>
            <person name="Saidin A."/>
            <person name="Kumar S.V."/>
        </authorList>
    </citation>
    <scope>NUCLEOTIDE SEQUENCE [LARGE SCALE GENOMIC DNA]</scope>
    <source>
        <strain evidence="6">cv. MD2</strain>
        <tissue evidence="5">Leaf</tissue>
    </source>
</reference>
<feature type="transmembrane region" description="Helical" evidence="2">
    <location>
        <begin position="47"/>
        <end position="72"/>
    </location>
</feature>
<evidence type="ECO:0000313" key="5">
    <source>
        <dbReference type="EMBL" id="OAY70391.1"/>
    </source>
</evidence>
<dbReference type="Pfam" id="PF03893">
    <property type="entry name" value="Lipase3_N"/>
    <property type="match status" value="1"/>
</dbReference>